<evidence type="ECO:0008006" key="3">
    <source>
        <dbReference type="Google" id="ProtNLM"/>
    </source>
</evidence>
<evidence type="ECO:0000313" key="2">
    <source>
        <dbReference type="Proteomes" id="UP001209854"/>
    </source>
</evidence>
<name>A0ABT3MYY0_9GAMM</name>
<dbReference type="Gene3D" id="3.40.50.850">
    <property type="entry name" value="Isochorismatase-like"/>
    <property type="match status" value="1"/>
</dbReference>
<reference evidence="1 2" key="1">
    <citation type="submission" date="2022-10" db="EMBL/GenBank/DDBJ databases">
        <title>High-quality genome sequences of two octocoral-associated bacteria, Endozoicomonas euniceicola EF212 and Endozoicomonas gorgoniicola PS125.</title>
        <authorList>
            <person name="Chiou Y.-J."/>
            <person name="Chen Y.-H."/>
        </authorList>
    </citation>
    <scope>NUCLEOTIDE SEQUENCE [LARGE SCALE GENOMIC DNA]</scope>
    <source>
        <strain evidence="1 2">PS125</strain>
    </source>
</reference>
<dbReference type="InterPro" id="IPR036380">
    <property type="entry name" value="Isochorismatase-like_sf"/>
</dbReference>
<comment type="caution">
    <text evidence="1">The sequence shown here is derived from an EMBL/GenBank/DDBJ whole genome shotgun (WGS) entry which is preliminary data.</text>
</comment>
<dbReference type="SUPFAM" id="SSF52499">
    <property type="entry name" value="Isochorismatase-like hydrolases"/>
    <property type="match status" value="1"/>
</dbReference>
<sequence>MSVINGSLFDGIVQFHDPESQAKTAVIVIDEKDCPCISETFSNCVARQKSQQCVLRFCKGLGCQIIVVHECIERRAKHIYNIIGEPDFSCTKEDDGVLSSSTKPPLMKHLVLNNITSLVIMGSYSSFCVRETLIGGYDEERVYPGLLDKQITVLSSPSLIGPYLPEAYALKPKFSSPATSYEFFKPLFKGKLTWPVFTLHPGMRFYTKVTRV</sequence>
<keyword evidence="2" id="KW-1185">Reference proteome</keyword>
<evidence type="ECO:0000313" key="1">
    <source>
        <dbReference type="EMBL" id="MCW7554586.1"/>
    </source>
</evidence>
<accession>A0ABT3MYY0</accession>
<organism evidence="1 2">
    <name type="scientific">Endozoicomonas gorgoniicola</name>
    <dbReference type="NCBI Taxonomy" id="1234144"/>
    <lineage>
        <taxon>Bacteria</taxon>
        <taxon>Pseudomonadati</taxon>
        <taxon>Pseudomonadota</taxon>
        <taxon>Gammaproteobacteria</taxon>
        <taxon>Oceanospirillales</taxon>
        <taxon>Endozoicomonadaceae</taxon>
        <taxon>Endozoicomonas</taxon>
    </lineage>
</organism>
<dbReference type="Proteomes" id="UP001209854">
    <property type="component" value="Unassembled WGS sequence"/>
</dbReference>
<dbReference type="EMBL" id="JAPFCC010000001">
    <property type="protein sequence ID" value="MCW7554586.1"/>
    <property type="molecule type" value="Genomic_DNA"/>
</dbReference>
<gene>
    <name evidence="1" type="ORF">NX722_18575</name>
</gene>
<protein>
    <recommendedName>
        <fullName evidence="3">Isochorismatase-like domain-containing protein</fullName>
    </recommendedName>
</protein>
<proteinExistence type="predicted"/>
<dbReference type="RefSeq" id="WP_262564338.1">
    <property type="nucleotide sequence ID" value="NZ_JAPFCC010000001.1"/>
</dbReference>